<evidence type="ECO:0000313" key="3">
    <source>
        <dbReference type="Proteomes" id="UP000323454"/>
    </source>
</evidence>
<dbReference type="Pfam" id="PF00702">
    <property type="entry name" value="Hydrolase"/>
    <property type="match status" value="1"/>
</dbReference>
<dbReference type="SUPFAM" id="SSF56784">
    <property type="entry name" value="HAD-like"/>
    <property type="match status" value="1"/>
</dbReference>
<feature type="non-terminal residue" evidence="2">
    <location>
        <position position="77"/>
    </location>
</feature>
<dbReference type="AlphaFoldDB" id="A0A5B2W2S8"/>
<proteinExistence type="predicted"/>
<dbReference type="GO" id="GO:0005507">
    <property type="term" value="F:copper ion binding"/>
    <property type="evidence" value="ECO:0007669"/>
    <property type="project" value="TreeGrafter"/>
</dbReference>
<dbReference type="InterPro" id="IPR036412">
    <property type="entry name" value="HAD-like_sf"/>
</dbReference>
<dbReference type="GO" id="GO:0000166">
    <property type="term" value="F:nucleotide binding"/>
    <property type="evidence" value="ECO:0007669"/>
    <property type="project" value="InterPro"/>
</dbReference>
<sequence>ASAAVHALQERGRTAVVVLCEHRPVGVLGITDQIRPEAAGTVAAVARLTGAAPVLLTGDNHATATQLAGQVGISDVR</sequence>
<dbReference type="PANTHER" id="PTHR43520:SF8">
    <property type="entry name" value="P-TYPE CU(+) TRANSPORTER"/>
    <property type="match status" value="1"/>
</dbReference>
<dbReference type="GO" id="GO:0016787">
    <property type="term" value="F:hydrolase activity"/>
    <property type="evidence" value="ECO:0007669"/>
    <property type="project" value="UniProtKB-KW"/>
</dbReference>
<dbReference type="GO" id="GO:0055070">
    <property type="term" value="P:copper ion homeostasis"/>
    <property type="evidence" value="ECO:0007669"/>
    <property type="project" value="TreeGrafter"/>
</dbReference>
<dbReference type="GO" id="GO:0016020">
    <property type="term" value="C:membrane"/>
    <property type="evidence" value="ECO:0007669"/>
    <property type="project" value="TreeGrafter"/>
</dbReference>
<feature type="non-terminal residue" evidence="2">
    <location>
        <position position="1"/>
    </location>
</feature>
<evidence type="ECO:0000256" key="1">
    <source>
        <dbReference type="ARBA" id="ARBA00022967"/>
    </source>
</evidence>
<dbReference type="Proteomes" id="UP000323454">
    <property type="component" value="Unassembled WGS sequence"/>
</dbReference>
<evidence type="ECO:0000313" key="2">
    <source>
        <dbReference type="EMBL" id="KAA2245911.1"/>
    </source>
</evidence>
<dbReference type="GO" id="GO:0043682">
    <property type="term" value="F:P-type divalent copper transporter activity"/>
    <property type="evidence" value="ECO:0007669"/>
    <property type="project" value="TreeGrafter"/>
</dbReference>
<keyword evidence="1" id="KW-1278">Translocase</keyword>
<keyword evidence="3" id="KW-1185">Reference proteome</keyword>
<dbReference type="Gene3D" id="3.40.50.1000">
    <property type="entry name" value="HAD superfamily/HAD-like"/>
    <property type="match status" value="1"/>
</dbReference>
<protein>
    <submittedName>
        <fullName evidence="2">HAD family hydrolase</fullName>
    </submittedName>
</protein>
<dbReference type="InterPro" id="IPR023214">
    <property type="entry name" value="HAD_sf"/>
</dbReference>
<name>A0A5B2W2S8_9PSEU</name>
<dbReference type="PANTHER" id="PTHR43520">
    <property type="entry name" value="ATP7, ISOFORM B"/>
    <property type="match status" value="1"/>
</dbReference>
<dbReference type="InterPro" id="IPR023299">
    <property type="entry name" value="ATPase_P-typ_cyto_dom_N"/>
</dbReference>
<reference evidence="2 3" key="1">
    <citation type="submission" date="2019-09" db="EMBL/GenBank/DDBJ databases">
        <title>Goodfellowia gen. nov., a new genus of the Pseudonocardineae related to Actinoalloteichus, containing Goodfellowia coeruleoviolacea gen. nov., comb. nov. gen. nov., comb. nov.</title>
        <authorList>
            <person name="Labeda D."/>
        </authorList>
    </citation>
    <scope>NUCLEOTIDE SEQUENCE [LARGE SCALE GENOMIC DNA]</scope>
    <source>
        <strain evidence="2 3">AN110305</strain>
    </source>
</reference>
<reference evidence="2 3" key="2">
    <citation type="submission" date="2019-09" db="EMBL/GenBank/DDBJ databases">
        <authorList>
            <person name="Jin C."/>
        </authorList>
    </citation>
    <scope>NUCLEOTIDE SEQUENCE [LARGE SCALE GENOMIC DNA]</scope>
    <source>
        <strain evidence="2 3">AN110305</strain>
    </source>
</reference>
<dbReference type="Gene3D" id="3.40.1110.10">
    <property type="entry name" value="Calcium-transporting ATPase, cytoplasmic domain N"/>
    <property type="match status" value="1"/>
</dbReference>
<keyword evidence="2" id="KW-0378">Hydrolase</keyword>
<dbReference type="EMBL" id="VUOB01000169">
    <property type="protein sequence ID" value="KAA2245911.1"/>
    <property type="molecule type" value="Genomic_DNA"/>
</dbReference>
<accession>A0A5B2W2S8</accession>
<dbReference type="RefSeq" id="WP_149855331.1">
    <property type="nucleotide sequence ID" value="NZ_VUOB01000169.1"/>
</dbReference>
<organism evidence="2 3">
    <name type="scientific">Solihabitans fulvus</name>
    <dbReference type="NCBI Taxonomy" id="1892852"/>
    <lineage>
        <taxon>Bacteria</taxon>
        <taxon>Bacillati</taxon>
        <taxon>Actinomycetota</taxon>
        <taxon>Actinomycetes</taxon>
        <taxon>Pseudonocardiales</taxon>
        <taxon>Pseudonocardiaceae</taxon>
        <taxon>Solihabitans</taxon>
    </lineage>
</organism>
<gene>
    <name evidence="2" type="ORF">F0L68_41065</name>
</gene>
<comment type="caution">
    <text evidence="2">The sequence shown here is derived from an EMBL/GenBank/DDBJ whole genome shotgun (WGS) entry which is preliminary data.</text>
</comment>